<dbReference type="GO" id="GO:0032259">
    <property type="term" value="P:methylation"/>
    <property type="evidence" value="ECO:0007669"/>
    <property type="project" value="UniProtKB-KW"/>
</dbReference>
<dbReference type="GO" id="GO:0008170">
    <property type="term" value="F:N-methyltransferase activity"/>
    <property type="evidence" value="ECO:0007669"/>
    <property type="project" value="InterPro"/>
</dbReference>
<dbReference type="GO" id="GO:0003677">
    <property type="term" value="F:DNA binding"/>
    <property type="evidence" value="ECO:0007669"/>
    <property type="project" value="InterPro"/>
</dbReference>
<dbReference type="EC" id="2.1.1.72" evidence="2"/>
<dbReference type="OrthoDB" id="9816043at2"/>
<accession>A0A0M6YQ71</accession>
<proteinExistence type="inferred from homology"/>
<dbReference type="Pfam" id="PF01555">
    <property type="entry name" value="N6_N4_Mtase"/>
    <property type="match status" value="1"/>
</dbReference>
<dbReference type="RefSeq" id="WP_055087098.1">
    <property type="nucleotide sequence ID" value="NZ_CXSU01000012.1"/>
</dbReference>
<dbReference type="PRINTS" id="PR00506">
    <property type="entry name" value="D21N6MTFRASE"/>
</dbReference>
<dbReference type="InterPro" id="IPR002295">
    <property type="entry name" value="N4/N6-MTase_EcoPI_Mod-like"/>
</dbReference>
<dbReference type="SUPFAM" id="SSF53335">
    <property type="entry name" value="S-adenosyl-L-methionine-dependent methyltransferases"/>
    <property type="match status" value="1"/>
</dbReference>
<evidence type="ECO:0000256" key="6">
    <source>
        <dbReference type="ARBA" id="ARBA00047942"/>
    </source>
</evidence>
<evidence type="ECO:0000313" key="9">
    <source>
        <dbReference type="Proteomes" id="UP000049222"/>
    </source>
</evidence>
<evidence type="ECO:0000256" key="1">
    <source>
        <dbReference type="ARBA" id="ARBA00006594"/>
    </source>
</evidence>
<comment type="catalytic activity">
    <reaction evidence="6">
        <text>a 2'-deoxyadenosine in DNA + S-adenosyl-L-methionine = an N(6)-methyl-2'-deoxyadenosine in DNA + S-adenosyl-L-homocysteine + H(+)</text>
        <dbReference type="Rhea" id="RHEA:15197"/>
        <dbReference type="Rhea" id="RHEA-COMP:12418"/>
        <dbReference type="Rhea" id="RHEA-COMP:12419"/>
        <dbReference type="ChEBI" id="CHEBI:15378"/>
        <dbReference type="ChEBI" id="CHEBI:57856"/>
        <dbReference type="ChEBI" id="CHEBI:59789"/>
        <dbReference type="ChEBI" id="CHEBI:90615"/>
        <dbReference type="ChEBI" id="CHEBI:90616"/>
        <dbReference type="EC" id="2.1.1.72"/>
    </reaction>
</comment>
<dbReference type="GO" id="GO:0009007">
    <property type="term" value="F:site-specific DNA-methyltransferase (adenine-specific) activity"/>
    <property type="evidence" value="ECO:0007669"/>
    <property type="project" value="UniProtKB-EC"/>
</dbReference>
<dbReference type="InterPro" id="IPR029063">
    <property type="entry name" value="SAM-dependent_MTases_sf"/>
</dbReference>
<evidence type="ECO:0000256" key="3">
    <source>
        <dbReference type="ARBA" id="ARBA00022603"/>
    </source>
</evidence>
<dbReference type="PIRSF" id="PIRSF015855">
    <property type="entry name" value="TypeIII_Mtase_mKpnI"/>
    <property type="match status" value="1"/>
</dbReference>
<dbReference type="Proteomes" id="UP000049222">
    <property type="component" value="Unassembled WGS sequence"/>
</dbReference>
<evidence type="ECO:0000313" key="8">
    <source>
        <dbReference type="EMBL" id="CTQ51397.1"/>
    </source>
</evidence>
<dbReference type="Gene3D" id="3.40.50.150">
    <property type="entry name" value="Vaccinia Virus protein VP39"/>
    <property type="match status" value="1"/>
</dbReference>
<evidence type="ECO:0000256" key="2">
    <source>
        <dbReference type="ARBA" id="ARBA00011900"/>
    </source>
</evidence>
<reference evidence="8 9" key="1">
    <citation type="submission" date="2015-07" db="EMBL/GenBank/DDBJ databases">
        <authorList>
            <person name="Noorani M."/>
        </authorList>
    </citation>
    <scope>NUCLEOTIDE SEQUENCE [LARGE SCALE GENOMIC DNA]</scope>
    <source>
        <strain evidence="8 9">CECT 7802</strain>
    </source>
</reference>
<keyword evidence="4 8" id="KW-0808">Transferase</keyword>
<keyword evidence="5" id="KW-0949">S-adenosyl-L-methionine</keyword>
<name>A0A0M6YQ71_9RHOB</name>
<gene>
    <name evidence="8" type="ORF">JDO7802_03436</name>
</gene>
<dbReference type="PROSITE" id="PS00092">
    <property type="entry name" value="N6_MTASE"/>
    <property type="match status" value="1"/>
</dbReference>
<feature type="domain" description="DNA methylase N-4/N-6" evidence="7">
    <location>
        <begin position="125"/>
        <end position="463"/>
    </location>
</feature>
<keyword evidence="3 8" id="KW-0489">Methyltransferase</keyword>
<keyword evidence="9" id="KW-1185">Reference proteome</keyword>
<dbReference type="EMBL" id="CXSU01000012">
    <property type="protein sequence ID" value="CTQ51397.1"/>
    <property type="molecule type" value="Genomic_DNA"/>
</dbReference>
<sequence length="658" mass="74132">MSDEIEKLKMHSPDLTQDNIAKIRALFPGCVTEAAGEDGKLRLAVDFDQLRQELSGSIVEGPQERYHLNWPGKREALITANAPIAKTLRPARDESVDFDTTQNLFIEGDNLEALKLLQETYLGKVKIIYIDPPYNTGSDFIYDDDFAESSTEFLAKSNLVDSEGNRLVVNSTSNGRFHSDWLSMLFPRLRLARNLLAENGAIFISIGQDEVAGLLQMCFEVFGEENFVTVCSRVMKTGGQKGTHFSPSVDYVLVFAKNIFELAPFREPISQNVIDKVYTSTQEDGPRKGEKYRAMGLYQAMLDARANQRYFIEDPDGNLLIPPGVNFPSVAAEGEQIKPTDDDGVWRWTYQRFDDEKKKGNIHFVKSERSSLVHPDGSAAKWNVYYKIWLKDRLKDGQLPGNILEKFQSRHSSSELKKLDIPFDFAKPTDLIKYFSALICTENDDAIMDFFAGSGTTAHASIAHSAETGSRLRCISVQLPEPIDEKDAAYGEGYRKISDITKERIRRAGQKILEGECHPDWNKDVGFRVLKIDSSNMADVFYTPDQTSQADLLSRVDNIKPDRTAEDLLFQVLLDWGVDLTLPIRRETVQSKTVFFVDDTALMACFDDGVSEDLVKELAGYAPMRIVFKDTGFADDQTKINVRQIFKAMSPETEVKAI</sequence>
<protein>
    <recommendedName>
        <fullName evidence="2">site-specific DNA-methyltransferase (adenine-specific)</fullName>
        <ecNumber evidence="2">2.1.1.72</ecNumber>
    </recommendedName>
</protein>
<evidence type="ECO:0000256" key="4">
    <source>
        <dbReference type="ARBA" id="ARBA00022679"/>
    </source>
</evidence>
<dbReference type="AlphaFoldDB" id="A0A0M6YQ71"/>
<organism evidence="8 9">
    <name type="scientific">Jannaschia donghaensis</name>
    <dbReference type="NCBI Taxonomy" id="420998"/>
    <lineage>
        <taxon>Bacteria</taxon>
        <taxon>Pseudomonadati</taxon>
        <taxon>Pseudomonadota</taxon>
        <taxon>Alphaproteobacteria</taxon>
        <taxon>Rhodobacterales</taxon>
        <taxon>Roseobacteraceae</taxon>
        <taxon>Jannaschia</taxon>
    </lineage>
</organism>
<dbReference type="InterPro" id="IPR002941">
    <property type="entry name" value="DNA_methylase_N4/N6"/>
</dbReference>
<comment type="similarity">
    <text evidence="1">Belongs to the N(4)/N(6)-methyltransferase family.</text>
</comment>
<evidence type="ECO:0000256" key="5">
    <source>
        <dbReference type="ARBA" id="ARBA00022691"/>
    </source>
</evidence>
<evidence type="ECO:0000259" key="7">
    <source>
        <dbReference type="Pfam" id="PF01555"/>
    </source>
</evidence>
<dbReference type="STRING" id="420998.JDO7802_03436"/>
<dbReference type="InterPro" id="IPR002052">
    <property type="entry name" value="DNA_methylase_N6_adenine_CS"/>
</dbReference>